<dbReference type="InterPro" id="IPR006680">
    <property type="entry name" value="Amidohydro-rel"/>
</dbReference>
<dbReference type="Pfam" id="PF04909">
    <property type="entry name" value="Amidohydro_2"/>
    <property type="match status" value="1"/>
</dbReference>
<dbReference type="SUPFAM" id="SSF51556">
    <property type="entry name" value="Metallo-dependent hydrolases"/>
    <property type="match status" value="1"/>
</dbReference>
<name>A0A640VMB5_9RHOB</name>
<dbReference type="InterPro" id="IPR052350">
    <property type="entry name" value="Metallo-dep_Lactonases"/>
</dbReference>
<evidence type="ECO:0000313" key="3">
    <source>
        <dbReference type="EMBL" id="GFE48917.1"/>
    </source>
</evidence>
<sequence length="280" mass="31262">MLFDTHLHLIYKDRLSYPWLDDYAALNHDNGFDEYARLAARLGISHCFHMEVDVAEDQIEQEVAVISKLAGAHNGLLRGIISSCRPEHGGFAAHLDRARATGLVRGFRRVLHVVPDDVSTTQTFRDNIRRLSGTGMTFDLCVLPRQLPLAIDLVDHCPDVTFILDHCGVPDVASGALEPWRDHLRAVAERPNVHAKISGVIAYGDAATWTLEDIRPFVEETVDAFGTNRLVWGSDSPVCNLGGDLPTWVAVTHMLTQGWSEEERNALYYLNALDLWQLDA</sequence>
<dbReference type="EMBL" id="BLIV01000001">
    <property type="protein sequence ID" value="GFE48917.1"/>
    <property type="molecule type" value="Genomic_DNA"/>
</dbReference>
<dbReference type="Gene3D" id="3.20.20.140">
    <property type="entry name" value="Metal-dependent hydrolases"/>
    <property type="match status" value="1"/>
</dbReference>
<dbReference type="Proteomes" id="UP000436522">
    <property type="component" value="Unassembled WGS sequence"/>
</dbReference>
<dbReference type="PANTHER" id="PTHR43569:SF2">
    <property type="entry name" value="AMIDOHYDROLASE-RELATED DOMAIN-CONTAINING PROTEIN"/>
    <property type="match status" value="1"/>
</dbReference>
<evidence type="ECO:0000313" key="4">
    <source>
        <dbReference type="Proteomes" id="UP000436522"/>
    </source>
</evidence>
<proteinExistence type="inferred from homology"/>
<dbReference type="AlphaFoldDB" id="A0A640VMB5"/>
<evidence type="ECO:0000256" key="1">
    <source>
        <dbReference type="ARBA" id="ARBA00038310"/>
    </source>
</evidence>
<dbReference type="RefSeq" id="WP_159974765.1">
    <property type="nucleotide sequence ID" value="NZ_BLIV01000001.1"/>
</dbReference>
<dbReference type="GO" id="GO:0016787">
    <property type="term" value="F:hydrolase activity"/>
    <property type="evidence" value="ECO:0007669"/>
    <property type="project" value="UniProtKB-KW"/>
</dbReference>
<gene>
    <name evidence="3" type="ORF">So717_06700</name>
</gene>
<dbReference type="PANTHER" id="PTHR43569">
    <property type="entry name" value="AMIDOHYDROLASE"/>
    <property type="match status" value="1"/>
</dbReference>
<dbReference type="InterPro" id="IPR032466">
    <property type="entry name" value="Metal_Hydrolase"/>
</dbReference>
<organism evidence="3 4">
    <name type="scientific">Roseobacter cerasinus</name>
    <dbReference type="NCBI Taxonomy" id="2602289"/>
    <lineage>
        <taxon>Bacteria</taxon>
        <taxon>Pseudomonadati</taxon>
        <taxon>Pseudomonadota</taxon>
        <taxon>Alphaproteobacteria</taxon>
        <taxon>Rhodobacterales</taxon>
        <taxon>Roseobacteraceae</taxon>
        <taxon>Roseobacter</taxon>
    </lineage>
</organism>
<reference evidence="3 4" key="1">
    <citation type="submission" date="2019-12" db="EMBL/GenBank/DDBJ databases">
        <title>Roseobacter cerasinus sp. nov., isolated from seawater around aquaculture.</title>
        <authorList>
            <person name="Muramatsu S."/>
            <person name="Takabe Y."/>
            <person name="Mori K."/>
            <person name="Takaichi S."/>
            <person name="Hanada S."/>
        </authorList>
    </citation>
    <scope>NUCLEOTIDE SEQUENCE [LARGE SCALE GENOMIC DNA]</scope>
    <source>
        <strain evidence="3 4">AI77</strain>
    </source>
</reference>
<keyword evidence="3" id="KW-0378">Hydrolase</keyword>
<comment type="caution">
    <text evidence="3">The sequence shown here is derived from an EMBL/GenBank/DDBJ whole genome shotgun (WGS) entry which is preliminary data.</text>
</comment>
<accession>A0A640VMB5</accession>
<dbReference type="OrthoDB" id="9787654at2"/>
<evidence type="ECO:0000259" key="2">
    <source>
        <dbReference type="Pfam" id="PF04909"/>
    </source>
</evidence>
<comment type="similarity">
    <text evidence="1">Belongs to the metallo-dependent hydrolases superfamily.</text>
</comment>
<protein>
    <submittedName>
        <fullName evidence="3">Amidohydrolase</fullName>
    </submittedName>
</protein>
<keyword evidence="4" id="KW-1185">Reference proteome</keyword>
<feature type="domain" description="Amidohydrolase-related" evidence="2">
    <location>
        <begin position="4"/>
        <end position="277"/>
    </location>
</feature>